<gene>
    <name evidence="2" type="ORF">K4G66_30195</name>
</gene>
<evidence type="ECO:0000313" key="2">
    <source>
        <dbReference type="EMBL" id="WKN36637.1"/>
    </source>
</evidence>
<sequence>MKPVFTYILVLVSYVLQANPYAQDTIILRLGNDDEVMIISKDNNEVELLKNYDMNAILQDLQRSNDAAQEGSIYIEIQDQTGRRYDFEEEESRSLTLEEKLERLEQKMAQVDRRGDMSSGSSQSSRNYNSNSSSRYRRQGTHSTMMFDFGLNNYVTNGTFPDETDELYAVKPLASWNVALGVTNTTRIAGPLFLEWGTNVNWYNFKFQNARTRMDKTDEGIDFYEDMDVVDPRKSKLVVPYLNAQLVPMLQFGKARRDGWFPLDRDENSGFRIGAGAYAGYRVGSRHKYVVKDEGDRERTKNKTNYYVNNWRYGVRFQLGFRSFDFYANYDLNELFVEGKGPELNAFSFGIMF</sequence>
<organism evidence="2">
    <name type="scientific">Roseihalotalea indica</name>
    <dbReference type="NCBI Taxonomy" id="2867963"/>
    <lineage>
        <taxon>Bacteria</taxon>
        <taxon>Pseudomonadati</taxon>
        <taxon>Bacteroidota</taxon>
        <taxon>Cytophagia</taxon>
        <taxon>Cytophagales</taxon>
        <taxon>Catalimonadaceae</taxon>
        <taxon>Roseihalotalea</taxon>
    </lineage>
</organism>
<name>A0AA49GKR0_9BACT</name>
<evidence type="ECO:0008006" key="3">
    <source>
        <dbReference type="Google" id="ProtNLM"/>
    </source>
</evidence>
<reference evidence="2" key="1">
    <citation type="journal article" date="2023" name="Comput. Struct. Biotechnol. J.">
        <title>Discovery of a novel marine Bacteroidetes with a rich repertoire of carbohydrate-active enzymes.</title>
        <authorList>
            <person name="Chen B."/>
            <person name="Liu G."/>
            <person name="Chen Q."/>
            <person name="Wang H."/>
            <person name="Liu L."/>
            <person name="Tang K."/>
        </authorList>
    </citation>
    <scope>NUCLEOTIDE SEQUENCE</scope>
    <source>
        <strain evidence="2">TK19036</strain>
    </source>
</reference>
<feature type="compositionally biased region" description="Low complexity" evidence="1">
    <location>
        <begin position="118"/>
        <end position="134"/>
    </location>
</feature>
<reference evidence="2" key="2">
    <citation type="journal article" date="2024" name="Antonie Van Leeuwenhoek">
        <title>Roseihalotalea indica gen. nov., sp. nov., a halophilic Bacteroidetes from mesopelagic Southwest Indian Ocean with higher carbohydrate metabolic potential.</title>
        <authorList>
            <person name="Chen B."/>
            <person name="Zhang M."/>
            <person name="Lin D."/>
            <person name="Ye J."/>
            <person name="Tang K."/>
        </authorList>
    </citation>
    <scope>NUCLEOTIDE SEQUENCE</scope>
    <source>
        <strain evidence="2">TK19036</strain>
    </source>
</reference>
<feature type="region of interest" description="Disordered" evidence="1">
    <location>
        <begin position="108"/>
        <end position="137"/>
    </location>
</feature>
<evidence type="ECO:0000256" key="1">
    <source>
        <dbReference type="SAM" id="MobiDB-lite"/>
    </source>
</evidence>
<dbReference type="AlphaFoldDB" id="A0AA49GKR0"/>
<proteinExistence type="predicted"/>
<dbReference type="EMBL" id="CP120682">
    <property type="protein sequence ID" value="WKN36637.1"/>
    <property type="molecule type" value="Genomic_DNA"/>
</dbReference>
<accession>A0AA49GKR0</accession>
<protein>
    <recommendedName>
        <fullName evidence="3">Outer membrane protein beta-barrel domain-containing protein</fullName>
    </recommendedName>
</protein>